<evidence type="ECO:0000313" key="2">
    <source>
        <dbReference type="EnsemblMetazoa" id="CLYHEMP007712.1"/>
    </source>
</evidence>
<accession>A0A7M5VDB3</accession>
<feature type="region of interest" description="Disordered" evidence="1">
    <location>
        <begin position="311"/>
        <end position="333"/>
    </location>
</feature>
<proteinExistence type="predicted"/>
<dbReference type="AlphaFoldDB" id="A0A7M5VDB3"/>
<organism evidence="2 3">
    <name type="scientific">Clytia hemisphaerica</name>
    <dbReference type="NCBI Taxonomy" id="252671"/>
    <lineage>
        <taxon>Eukaryota</taxon>
        <taxon>Metazoa</taxon>
        <taxon>Cnidaria</taxon>
        <taxon>Hydrozoa</taxon>
        <taxon>Hydroidolina</taxon>
        <taxon>Leptothecata</taxon>
        <taxon>Obeliida</taxon>
        <taxon>Clytiidae</taxon>
        <taxon>Clytia</taxon>
    </lineage>
</organism>
<evidence type="ECO:0000313" key="3">
    <source>
        <dbReference type="Proteomes" id="UP000594262"/>
    </source>
</evidence>
<reference evidence="2" key="1">
    <citation type="submission" date="2021-01" db="UniProtKB">
        <authorList>
            <consortium name="EnsemblMetazoa"/>
        </authorList>
    </citation>
    <scope>IDENTIFICATION</scope>
</reference>
<feature type="region of interest" description="Disordered" evidence="1">
    <location>
        <begin position="231"/>
        <end position="264"/>
    </location>
</feature>
<sequence length="475" mass="50270">MSRIRRRNSCKRGVSAVTGGLFLCFCTVATGGGALAVAVAVGGAALAGGGSSMVINPLSKKHSGERMTPKDYATDVTVGTIIGAASGGFGVGSSAITEGAKGAVKLGVRVASGAVSGIVGGGISETGRKVKGEEVNGETALKSMAMGIITGGIGGASGHLASNLSKIEPLKDAITKPVIRIATETVTNTSLDAGIQIAETGKVDPAKLLQNAGAQLVTSVAGECGRRAGKNVAKQTQKRMVPSYNDEQIKKDGNIKDEKTRDSVKEQLEKVNKIPDKEISDLVSNSDQIIQKRDQFDSKFDQLTADLNQAEKTKKQHQADKSSILGTGDKSNLNDKQLQDLKQLQSDNRKNEKKIKATRKEITALNKNGKPDLLLLDKHDNLHCLGGKHKGRVAVDLNNNNGNNGRGTERLLLETANGKPDSAGQFVLVAYVPDHNYNDPRIPPPKNGPHLALPAYHIDMTATHQLRSWSEERIE</sequence>
<dbReference type="Proteomes" id="UP000594262">
    <property type="component" value="Unplaced"/>
</dbReference>
<feature type="compositionally biased region" description="Basic and acidic residues" evidence="1">
    <location>
        <begin position="247"/>
        <end position="264"/>
    </location>
</feature>
<evidence type="ECO:0000256" key="1">
    <source>
        <dbReference type="SAM" id="MobiDB-lite"/>
    </source>
</evidence>
<dbReference type="EnsemblMetazoa" id="CLYHEMT007712.1">
    <property type="protein sequence ID" value="CLYHEMP007712.1"/>
    <property type="gene ID" value="CLYHEMG007712"/>
</dbReference>
<name>A0A7M5VDB3_9CNID</name>
<keyword evidence="3" id="KW-1185">Reference proteome</keyword>
<protein>
    <submittedName>
        <fullName evidence="2">Uncharacterized protein</fullName>
    </submittedName>
</protein>
<feature type="compositionally biased region" description="Basic and acidic residues" evidence="1">
    <location>
        <begin position="311"/>
        <end position="320"/>
    </location>
</feature>